<reference evidence="2" key="2">
    <citation type="submission" date="2023-05" db="EMBL/GenBank/DDBJ databases">
        <authorList>
            <person name="Fouks B."/>
        </authorList>
    </citation>
    <scope>NUCLEOTIDE SEQUENCE</scope>
    <source>
        <strain evidence="2">Stay&amp;Tobe</strain>
        <tissue evidence="2">Testes</tissue>
    </source>
</reference>
<name>A0AAD8EC53_DIPPU</name>
<feature type="transmembrane region" description="Helical" evidence="1">
    <location>
        <begin position="6"/>
        <end position="30"/>
    </location>
</feature>
<evidence type="ECO:0000313" key="2">
    <source>
        <dbReference type="EMBL" id="KAJ9584893.1"/>
    </source>
</evidence>
<dbReference type="EMBL" id="JASPKZ010007340">
    <property type="protein sequence ID" value="KAJ9584893.1"/>
    <property type="molecule type" value="Genomic_DNA"/>
</dbReference>
<keyword evidence="1" id="KW-0812">Transmembrane</keyword>
<feature type="non-terminal residue" evidence="2">
    <location>
        <position position="1"/>
    </location>
</feature>
<protein>
    <submittedName>
        <fullName evidence="2">Uncharacterized protein</fullName>
    </submittedName>
</protein>
<organism evidence="2 3">
    <name type="scientific">Diploptera punctata</name>
    <name type="common">Pacific beetle cockroach</name>
    <dbReference type="NCBI Taxonomy" id="6984"/>
    <lineage>
        <taxon>Eukaryota</taxon>
        <taxon>Metazoa</taxon>
        <taxon>Ecdysozoa</taxon>
        <taxon>Arthropoda</taxon>
        <taxon>Hexapoda</taxon>
        <taxon>Insecta</taxon>
        <taxon>Pterygota</taxon>
        <taxon>Neoptera</taxon>
        <taxon>Polyneoptera</taxon>
        <taxon>Dictyoptera</taxon>
        <taxon>Blattodea</taxon>
        <taxon>Blaberoidea</taxon>
        <taxon>Blaberidae</taxon>
        <taxon>Diplopterinae</taxon>
        <taxon>Diploptera</taxon>
    </lineage>
</organism>
<keyword evidence="1" id="KW-0472">Membrane</keyword>
<accession>A0AAD8EC53</accession>
<proteinExistence type="predicted"/>
<keyword evidence="1" id="KW-1133">Transmembrane helix</keyword>
<evidence type="ECO:0000313" key="3">
    <source>
        <dbReference type="Proteomes" id="UP001233999"/>
    </source>
</evidence>
<comment type="caution">
    <text evidence="2">The sequence shown here is derived from an EMBL/GenBank/DDBJ whole genome shotgun (WGS) entry which is preliminary data.</text>
</comment>
<sequence length="60" mass="7109">VLAYIYLISTLFISWPCACTVIIWSLFFLLHTLTIHLFSPLKQGGKYWIFQYSCCCRKTR</sequence>
<evidence type="ECO:0000256" key="1">
    <source>
        <dbReference type="SAM" id="Phobius"/>
    </source>
</evidence>
<reference evidence="2" key="1">
    <citation type="journal article" date="2023" name="IScience">
        <title>Live-bearing cockroach genome reveals convergent evolutionary mechanisms linked to viviparity in insects and beyond.</title>
        <authorList>
            <person name="Fouks B."/>
            <person name="Harrison M.C."/>
            <person name="Mikhailova A.A."/>
            <person name="Marchal E."/>
            <person name="English S."/>
            <person name="Carruthers M."/>
            <person name="Jennings E.C."/>
            <person name="Chiamaka E.L."/>
            <person name="Frigard R.A."/>
            <person name="Pippel M."/>
            <person name="Attardo G.M."/>
            <person name="Benoit J.B."/>
            <person name="Bornberg-Bauer E."/>
            <person name="Tobe S.S."/>
        </authorList>
    </citation>
    <scope>NUCLEOTIDE SEQUENCE</scope>
    <source>
        <strain evidence="2">Stay&amp;Tobe</strain>
    </source>
</reference>
<gene>
    <name evidence="2" type="ORF">L9F63_020748</name>
</gene>
<feature type="non-terminal residue" evidence="2">
    <location>
        <position position="60"/>
    </location>
</feature>
<dbReference type="Proteomes" id="UP001233999">
    <property type="component" value="Unassembled WGS sequence"/>
</dbReference>
<keyword evidence="3" id="KW-1185">Reference proteome</keyword>
<dbReference type="AlphaFoldDB" id="A0AAD8EC53"/>